<protein>
    <recommendedName>
        <fullName evidence="14">Zinc transporter 1</fullName>
    </recommendedName>
</protein>
<evidence type="ECO:0000313" key="13">
    <source>
        <dbReference type="Proteomes" id="UP000663852"/>
    </source>
</evidence>
<comment type="caution">
    <text evidence="12">The sequence shown here is derived from an EMBL/GenBank/DDBJ whole genome shotgun (WGS) entry which is preliminary data.</text>
</comment>
<comment type="similarity">
    <text evidence="2">Belongs to the cation diffusion facilitator (CDF) transporter (TC 2.A.4) family. SLC30A subfamily.</text>
</comment>
<keyword evidence="3" id="KW-0813">Transport</keyword>
<dbReference type="AlphaFoldDB" id="A0A814ZEX9"/>
<dbReference type="Pfam" id="PF16916">
    <property type="entry name" value="ZT_dimer"/>
    <property type="match status" value="1"/>
</dbReference>
<feature type="transmembrane region" description="Helical" evidence="9">
    <location>
        <begin position="267"/>
        <end position="288"/>
    </location>
</feature>
<dbReference type="PANTHER" id="PTHR45820:SF4">
    <property type="entry name" value="ZINC TRANSPORTER 63C, ISOFORM F"/>
    <property type="match status" value="1"/>
</dbReference>
<feature type="transmembrane region" description="Helical" evidence="9">
    <location>
        <begin position="134"/>
        <end position="155"/>
    </location>
</feature>
<feature type="domain" description="Cation efflux protein transmembrane" evidence="10">
    <location>
        <begin position="35"/>
        <end position="333"/>
    </location>
</feature>
<dbReference type="GO" id="GO:0016020">
    <property type="term" value="C:membrane"/>
    <property type="evidence" value="ECO:0007669"/>
    <property type="project" value="UniProtKB-SubCell"/>
</dbReference>
<evidence type="ECO:0000256" key="3">
    <source>
        <dbReference type="ARBA" id="ARBA00022448"/>
    </source>
</evidence>
<feature type="transmembrane region" description="Helical" evidence="9">
    <location>
        <begin position="101"/>
        <end position="122"/>
    </location>
</feature>
<keyword evidence="6 9" id="KW-1133">Transmembrane helix</keyword>
<organism evidence="12 13">
    <name type="scientific">Adineta ricciae</name>
    <name type="common">Rotifer</name>
    <dbReference type="NCBI Taxonomy" id="249248"/>
    <lineage>
        <taxon>Eukaryota</taxon>
        <taxon>Metazoa</taxon>
        <taxon>Spiralia</taxon>
        <taxon>Gnathifera</taxon>
        <taxon>Rotifera</taxon>
        <taxon>Eurotatoria</taxon>
        <taxon>Bdelloidea</taxon>
        <taxon>Adinetida</taxon>
        <taxon>Adinetidae</taxon>
        <taxon>Adineta</taxon>
    </lineage>
</organism>
<evidence type="ECO:0000256" key="9">
    <source>
        <dbReference type="SAM" id="Phobius"/>
    </source>
</evidence>
<feature type="compositionally biased region" description="Polar residues" evidence="8">
    <location>
        <begin position="11"/>
        <end position="24"/>
    </location>
</feature>
<feature type="region of interest" description="Disordered" evidence="8">
    <location>
        <begin position="1"/>
        <end position="24"/>
    </location>
</feature>
<keyword evidence="7 9" id="KW-0472">Membrane</keyword>
<accession>A0A814ZEX9</accession>
<dbReference type="OrthoDB" id="29444at2759"/>
<dbReference type="InterPro" id="IPR027470">
    <property type="entry name" value="Cation_efflux_CTD"/>
</dbReference>
<dbReference type="InterPro" id="IPR002524">
    <property type="entry name" value="Cation_efflux"/>
</dbReference>
<evidence type="ECO:0008006" key="14">
    <source>
        <dbReference type="Google" id="ProtNLM"/>
    </source>
</evidence>
<dbReference type="PANTHER" id="PTHR45820">
    <property type="entry name" value="FI23527P1"/>
    <property type="match status" value="1"/>
</dbReference>
<dbReference type="SUPFAM" id="SSF161111">
    <property type="entry name" value="Cation efflux protein transmembrane domain-like"/>
    <property type="match status" value="1"/>
</dbReference>
<evidence type="ECO:0000256" key="8">
    <source>
        <dbReference type="SAM" id="MobiDB-lite"/>
    </source>
</evidence>
<keyword evidence="5" id="KW-0862">Zinc</keyword>
<comment type="subcellular location">
    <subcellularLocation>
        <location evidence="1">Membrane</location>
        <topology evidence="1">Multi-pass membrane protein</topology>
    </subcellularLocation>
</comment>
<dbReference type="InterPro" id="IPR027469">
    <property type="entry name" value="Cation_efflux_TMD_sf"/>
</dbReference>
<dbReference type="Proteomes" id="UP000663852">
    <property type="component" value="Unassembled WGS sequence"/>
</dbReference>
<evidence type="ECO:0000313" key="12">
    <source>
        <dbReference type="EMBL" id="CAF1240797.1"/>
    </source>
</evidence>
<feature type="transmembrane region" description="Helical" evidence="9">
    <location>
        <begin position="32"/>
        <end position="52"/>
    </location>
</feature>
<reference evidence="12" key="1">
    <citation type="submission" date="2021-02" db="EMBL/GenBank/DDBJ databases">
        <authorList>
            <person name="Nowell W R."/>
        </authorList>
    </citation>
    <scope>NUCLEOTIDE SEQUENCE</scope>
</reference>
<feature type="transmembrane region" description="Helical" evidence="9">
    <location>
        <begin position="308"/>
        <end position="325"/>
    </location>
</feature>
<dbReference type="EMBL" id="CAJNOJ010000173">
    <property type="protein sequence ID" value="CAF1240797.1"/>
    <property type="molecule type" value="Genomic_DNA"/>
</dbReference>
<dbReference type="GO" id="GO:0005385">
    <property type="term" value="F:zinc ion transmembrane transporter activity"/>
    <property type="evidence" value="ECO:0007669"/>
    <property type="project" value="TreeGrafter"/>
</dbReference>
<gene>
    <name evidence="12" type="ORF">EDS130_LOCUS27447</name>
</gene>
<dbReference type="GO" id="GO:0006882">
    <property type="term" value="P:intracellular zinc ion homeostasis"/>
    <property type="evidence" value="ECO:0007669"/>
    <property type="project" value="TreeGrafter"/>
</dbReference>
<evidence type="ECO:0000256" key="6">
    <source>
        <dbReference type="ARBA" id="ARBA00022989"/>
    </source>
</evidence>
<dbReference type="InterPro" id="IPR058533">
    <property type="entry name" value="Cation_efflux_TM"/>
</dbReference>
<evidence type="ECO:0000259" key="10">
    <source>
        <dbReference type="Pfam" id="PF01545"/>
    </source>
</evidence>
<evidence type="ECO:0000259" key="11">
    <source>
        <dbReference type="Pfam" id="PF16916"/>
    </source>
</evidence>
<evidence type="ECO:0000256" key="4">
    <source>
        <dbReference type="ARBA" id="ARBA00022692"/>
    </source>
</evidence>
<dbReference type="GO" id="GO:0010312">
    <property type="term" value="P:detoxification of zinc ion"/>
    <property type="evidence" value="ECO:0007669"/>
    <property type="project" value="TreeGrafter"/>
</dbReference>
<evidence type="ECO:0000256" key="1">
    <source>
        <dbReference type="ARBA" id="ARBA00004141"/>
    </source>
</evidence>
<feature type="domain" description="Cation efflux protein cytoplasmic" evidence="11">
    <location>
        <begin position="347"/>
        <end position="410"/>
    </location>
</feature>
<dbReference type="Gene3D" id="1.20.1510.10">
    <property type="entry name" value="Cation efflux protein transmembrane domain"/>
    <property type="match status" value="1"/>
</dbReference>
<evidence type="ECO:0000256" key="2">
    <source>
        <dbReference type="ARBA" id="ARBA00008873"/>
    </source>
</evidence>
<sequence>MRGKSNEHVTHSSSAATPTHHNSTRCYSTKTFRLLTMLSLTFSFFFIELIVGNITNSLALVADAFHMLSDVVSLFIGLFAVRIAKRRSDINTYGWVRAEVVGANINTVFLLALCLTIIFDAIKRYIQPEPIENPTLLLIVGSVGLGINIIGLFLFQGFHGHSHGGGSDVHEAHGHSHHTPHKSKLRKQSNRTSETNTNTHMSKSDDNFEPVEAVVTSSDFRRHSLRALDEVIVDCISHPPSPSSTQTHSPTQPNKKAKKSSMNMHGVFLHVLADALGSVAVIISSLIIKFVPHNPDDTKHWTVYVDPTLSVIIVIIITVSAIPLLKETTHVLLQTVPKELQVSTLKKQLLENVSEVDGIHDLHVWRLTSNAIVATAHLHRRSFSDYMTVADKVKRFFHDAGIHSTTIQYEYWNDEEHDRLMKKNENGEEMKASCLLSCPDEVCETKTCCTKDSIRSNAVYSVVNMNQTRVDANSPSATYIRMENEPLCCEQEEKDRLMEAETV</sequence>
<feature type="transmembrane region" description="Helical" evidence="9">
    <location>
        <begin position="58"/>
        <end position="81"/>
    </location>
</feature>
<keyword evidence="4 9" id="KW-0812">Transmembrane</keyword>
<name>A0A814ZEX9_ADIRI</name>
<feature type="region of interest" description="Disordered" evidence="8">
    <location>
        <begin position="165"/>
        <end position="208"/>
    </location>
</feature>
<dbReference type="Pfam" id="PF01545">
    <property type="entry name" value="Cation_efflux"/>
    <property type="match status" value="1"/>
</dbReference>
<feature type="compositionally biased region" description="Low complexity" evidence="8">
    <location>
        <begin position="243"/>
        <end position="253"/>
    </location>
</feature>
<feature type="compositionally biased region" description="Basic residues" evidence="8">
    <location>
        <begin position="175"/>
        <end position="189"/>
    </location>
</feature>
<feature type="compositionally biased region" description="Polar residues" evidence="8">
    <location>
        <begin position="190"/>
        <end position="201"/>
    </location>
</feature>
<feature type="compositionally biased region" description="Basic and acidic residues" evidence="8">
    <location>
        <begin position="1"/>
        <end position="10"/>
    </location>
</feature>
<dbReference type="NCBIfam" id="TIGR01297">
    <property type="entry name" value="CDF"/>
    <property type="match status" value="1"/>
</dbReference>
<evidence type="ECO:0000256" key="7">
    <source>
        <dbReference type="ARBA" id="ARBA00023136"/>
    </source>
</evidence>
<feature type="region of interest" description="Disordered" evidence="8">
    <location>
        <begin position="239"/>
        <end position="260"/>
    </location>
</feature>
<proteinExistence type="inferred from homology"/>
<evidence type="ECO:0000256" key="5">
    <source>
        <dbReference type="ARBA" id="ARBA00022833"/>
    </source>
</evidence>